<reference evidence="1" key="1">
    <citation type="submission" date="2022-12" db="EMBL/GenBank/DDBJ databases">
        <authorList>
            <person name="Petersen C."/>
        </authorList>
    </citation>
    <scope>NUCLEOTIDE SEQUENCE</scope>
    <source>
        <strain evidence="1">IBT 16125</strain>
    </source>
</reference>
<gene>
    <name evidence="1" type="ORF">N7458_011488</name>
</gene>
<evidence type="ECO:0000313" key="2">
    <source>
        <dbReference type="Proteomes" id="UP001213681"/>
    </source>
</evidence>
<evidence type="ECO:0000313" key="1">
    <source>
        <dbReference type="EMBL" id="KAJ5432332.1"/>
    </source>
</evidence>
<dbReference type="EMBL" id="JAPVEA010000009">
    <property type="protein sequence ID" value="KAJ5432332.1"/>
    <property type="molecule type" value="Genomic_DNA"/>
</dbReference>
<name>A0AAD6FWL2_9EURO</name>
<proteinExistence type="predicted"/>
<dbReference type="Proteomes" id="UP001213681">
    <property type="component" value="Unassembled WGS sequence"/>
</dbReference>
<comment type="caution">
    <text evidence="1">The sequence shown here is derived from an EMBL/GenBank/DDBJ whole genome shotgun (WGS) entry which is preliminary data.</text>
</comment>
<accession>A0AAD6FWL2</accession>
<sequence length="530" mass="60543">MSDPFSVALARYTEAWQGYDIDIESIGLKAESLKTPLKRLRDLVEDTRLTDPEIANDINEKALGLEHQVKRLEKKLNQIKPVFSDKPTDKFRNKLKKAAYPVISRDALRDIHSNLDSMQSTIQMTLAIFNAQQAQKSQATQAKMVQLIEEILDQYRVMWQSEFVGPSDMLESADASFSLVDIFPFFLRTEVGSMLYKFALFLVNCGSMPDNNTEYGFLHQMCSLKTWGVDEYTFAEQMINLGGPLSSMPWTKAGKQNMRGLLDRDNELIDIPEIAKIILRESETDLRKALETGCASPNDRIQHVTLLELAVGWPAGRLAEVLGGDSKEGILDFHASEICTELLTRGWKVDRSLQPSAHSQSLYHEWNEHIEAWEELYQIGFRDIDVPNTNGFTPLMKQLSYFRGRDIHLNVNLENIIWLVDKGASLSRLLPYSKATVAHLASGRSTSVRRTRELISEFEMEFNQLGLPITEFLHNYWHARMIEYLSTPGTYDDEHIQQTRNLGILLEPHEIDIPDVVYYFGNQVDEVTSD</sequence>
<dbReference type="AlphaFoldDB" id="A0AAD6FWL2"/>
<protein>
    <submittedName>
        <fullName evidence="1">Uncharacterized protein</fullName>
    </submittedName>
</protein>
<organism evidence="1 2">
    <name type="scientific">Penicillium daleae</name>
    <dbReference type="NCBI Taxonomy" id="63821"/>
    <lineage>
        <taxon>Eukaryota</taxon>
        <taxon>Fungi</taxon>
        <taxon>Dikarya</taxon>
        <taxon>Ascomycota</taxon>
        <taxon>Pezizomycotina</taxon>
        <taxon>Eurotiomycetes</taxon>
        <taxon>Eurotiomycetidae</taxon>
        <taxon>Eurotiales</taxon>
        <taxon>Aspergillaceae</taxon>
        <taxon>Penicillium</taxon>
    </lineage>
</organism>
<reference evidence="1" key="2">
    <citation type="journal article" date="2023" name="IMA Fungus">
        <title>Comparative genomic study of the Penicillium genus elucidates a diverse pangenome and 15 lateral gene transfer events.</title>
        <authorList>
            <person name="Petersen C."/>
            <person name="Sorensen T."/>
            <person name="Nielsen M.R."/>
            <person name="Sondergaard T.E."/>
            <person name="Sorensen J.L."/>
            <person name="Fitzpatrick D.A."/>
            <person name="Frisvad J.C."/>
            <person name="Nielsen K.L."/>
        </authorList>
    </citation>
    <scope>NUCLEOTIDE SEQUENCE</scope>
    <source>
        <strain evidence="1">IBT 16125</strain>
    </source>
</reference>
<dbReference type="RefSeq" id="XP_056759624.1">
    <property type="nucleotide sequence ID" value="XM_056914870.1"/>
</dbReference>
<dbReference type="GeneID" id="81605113"/>
<keyword evidence="2" id="KW-1185">Reference proteome</keyword>